<gene>
    <name evidence="2" type="ORF">EXM69_16130</name>
</gene>
<keyword evidence="1" id="KW-0175">Coiled coil</keyword>
<evidence type="ECO:0000256" key="1">
    <source>
        <dbReference type="SAM" id="Coils"/>
    </source>
</evidence>
<evidence type="ECO:0000313" key="3">
    <source>
        <dbReference type="Proteomes" id="UP000473887"/>
    </source>
</evidence>
<evidence type="ECO:0000313" key="2">
    <source>
        <dbReference type="EMBL" id="NEZ93435.1"/>
    </source>
</evidence>
<accession>A0A846I781</accession>
<name>A0A846I781_CLOBO</name>
<dbReference type="EMBL" id="SGKC01000039">
    <property type="protein sequence ID" value="NEZ93435.1"/>
    <property type="molecule type" value="Genomic_DNA"/>
</dbReference>
<sequence length="678" mass="79475">MLRINRLKIIIKTIEGEFGFDNTFDKKINFIASKGNTRGKSSCIEAIYYCLGLEELIGGKGEKALKPVFRDRLEYQNKEIFVLESEFYLEIINENKEIRTIYRTVKKEGYNSDLVKVYFGNITESLQEAVRYEDMYVHSQGAATNPKGFHTFLEKFIGLNLPIVPTYDDNERKLYLQVLFSGIFIEQKKGWADLFACLPTYMKIREPKKRVIEYLIGLESLDVEKLKQRCKDRENNIKKDWEELYIKINVILEKYKCRVSTLKSKPEIINEEEINNIKIYKNISDGESIEIDKYIESLELKMDELESKKETVGDNVGDLEKLLSNKQEALINDENSMISQKKKLIYEQSTVKSLEENLNKIDDDLISNKDVRKLKKMGSTQDLMLNRNICPTCNQAIKDILLPQNNEFNIMGIDENIRHLEAQKNMLEFAISTHKYNIKQIEENVNKLHKNILTDRRILRSVKNDLYTIDNNISETVIREKVLIQNEIEELTEEISNVKNLSKEFISLSNDWKNLINDKAKLPKDKFTEKDKIKIKNLRNSYIKNLELYEYSSTINIRKIEISEDKLIPLINGFDMKFDSSASDNIRAIWAFTFALMQASFENHGNHPQILIFDELAQQSMVKKELYNFFKSLLDFKREFQTIIGITIDSDEVMNSIKKLNKDEYKLIMFEDRVITHM</sequence>
<organism evidence="2 3">
    <name type="scientific">Clostridium botulinum</name>
    <dbReference type="NCBI Taxonomy" id="1491"/>
    <lineage>
        <taxon>Bacteria</taxon>
        <taxon>Bacillati</taxon>
        <taxon>Bacillota</taxon>
        <taxon>Clostridia</taxon>
        <taxon>Eubacteriales</taxon>
        <taxon>Clostridiaceae</taxon>
        <taxon>Clostridium</taxon>
    </lineage>
</organism>
<dbReference type="Proteomes" id="UP000473887">
    <property type="component" value="Unassembled WGS sequence"/>
</dbReference>
<protein>
    <recommendedName>
        <fullName evidence="4">Rad50/SbcC-type AAA domain-containing protein</fullName>
    </recommendedName>
</protein>
<feature type="coiled-coil region" evidence="1">
    <location>
        <begin position="295"/>
        <end position="322"/>
    </location>
</feature>
<feature type="coiled-coil region" evidence="1">
    <location>
        <begin position="431"/>
        <end position="504"/>
    </location>
</feature>
<comment type="caution">
    <text evidence="2">The sequence shown here is derived from an EMBL/GenBank/DDBJ whole genome shotgun (WGS) entry which is preliminary data.</text>
</comment>
<proteinExistence type="predicted"/>
<reference evidence="2 3" key="1">
    <citation type="submission" date="2019-02" db="EMBL/GenBank/DDBJ databases">
        <title>Genome sequencing of Clostridium botulinum clinical isolates.</title>
        <authorList>
            <person name="Brunt J."/>
            <person name="Van Vliet A.H.M."/>
            <person name="Stringer S.C."/>
            <person name="Grant K.A."/>
            <person name="Carter A.C."/>
            <person name="Peck M.W."/>
        </authorList>
    </citation>
    <scope>NUCLEOTIDE SEQUENCE [LARGE SCALE GENOMIC DNA]</scope>
    <source>
        <strain evidence="2 3">H142660711</strain>
    </source>
</reference>
<evidence type="ECO:0008006" key="4">
    <source>
        <dbReference type="Google" id="ProtNLM"/>
    </source>
</evidence>
<dbReference type="AlphaFoldDB" id="A0A846I781"/>